<sequence>MNPIKFFTRESAKIRKEGLSARMRRWFKDISRPFLIVLAIPPVLIIRIIRPWKLIRFCALSSAHIGHFAANTELYLCERDAGINLPDEPHVDIFYPRPGKSICNRQLTRMWKRVLRVWPTWIADPMVRVNRLIPGGEIHRFPVDSWLSMTPANTQHDRDVHNLLDRFPPHLGFTEQEEARGSAGLRAMGIPEGARFICMMVRDSTYWPRYGFSSYRDSNVQNYVLAAEELANRGYYVLRMGAKVREAIKSHHGMVIDYATNGMRTDFMDIYIGAKCHFCISTGTGFDEIPEVFRRPIAYVNYVPLGLLRAFSKDSLTITKHHRDSQDNRELSIGEILSREGFSLSSEDYASKGILFRENSPEEIRDLAIEMAKRLDGTWQPEEGDEELQRRFWALFPSDAPCAYNGKPLHGEIRGRFGAVFLRNNPDWLR</sequence>
<protein>
    <submittedName>
        <fullName evidence="3">Putative glycosyltransferase, TIGR04372 family</fullName>
    </submittedName>
</protein>
<dbReference type="GO" id="GO:0016740">
    <property type="term" value="F:transferase activity"/>
    <property type="evidence" value="ECO:0007669"/>
    <property type="project" value="UniProtKB-KW"/>
</dbReference>
<feature type="transmembrane region" description="Helical" evidence="1">
    <location>
        <begin position="30"/>
        <end position="49"/>
    </location>
</feature>
<accession>A0A450TPL8</accession>
<keyword evidence="3" id="KW-0808">Transferase</keyword>
<keyword evidence="1" id="KW-1133">Transmembrane helix</keyword>
<organism evidence="3">
    <name type="scientific">Candidatus Kentrum sp. FM</name>
    <dbReference type="NCBI Taxonomy" id="2126340"/>
    <lineage>
        <taxon>Bacteria</taxon>
        <taxon>Pseudomonadati</taxon>
        <taxon>Pseudomonadota</taxon>
        <taxon>Gammaproteobacteria</taxon>
        <taxon>Candidatus Kentrum</taxon>
    </lineage>
</organism>
<gene>
    <name evidence="2" type="ORF">BECKFM1743A_GA0114220_103922</name>
    <name evidence="4" type="ORF">BECKFM1743B_GA0114221_104832</name>
    <name evidence="3" type="ORF">BECKFM1743C_GA0114222_105372</name>
</gene>
<dbReference type="EMBL" id="CAADFA010000537">
    <property type="protein sequence ID" value="VFJ69921.1"/>
    <property type="molecule type" value="Genomic_DNA"/>
</dbReference>
<name>A0A450TPL8_9GAMM</name>
<evidence type="ECO:0000313" key="2">
    <source>
        <dbReference type="EMBL" id="VFJ65845.1"/>
    </source>
</evidence>
<dbReference type="EMBL" id="CAADEZ010000392">
    <property type="protein sequence ID" value="VFJ65845.1"/>
    <property type="molecule type" value="Genomic_DNA"/>
</dbReference>
<evidence type="ECO:0000313" key="3">
    <source>
        <dbReference type="EMBL" id="VFJ69921.1"/>
    </source>
</evidence>
<dbReference type="AlphaFoldDB" id="A0A450TPL8"/>
<evidence type="ECO:0000256" key="1">
    <source>
        <dbReference type="SAM" id="Phobius"/>
    </source>
</evidence>
<proteinExistence type="predicted"/>
<keyword evidence="1" id="KW-0472">Membrane</keyword>
<evidence type="ECO:0000313" key="4">
    <source>
        <dbReference type="EMBL" id="VFK17492.1"/>
    </source>
</evidence>
<dbReference type="NCBIfam" id="TIGR04372">
    <property type="entry name" value="glycosyl_04372"/>
    <property type="match status" value="1"/>
</dbReference>
<keyword evidence="1" id="KW-0812">Transmembrane</keyword>
<dbReference type="EMBL" id="CAADFL010000483">
    <property type="protein sequence ID" value="VFK17492.1"/>
    <property type="molecule type" value="Genomic_DNA"/>
</dbReference>
<dbReference type="InterPro" id="IPR030808">
    <property type="entry name" value="Glycosyl_04372"/>
</dbReference>
<reference evidence="3" key="1">
    <citation type="submission" date="2019-02" db="EMBL/GenBank/DDBJ databases">
        <authorList>
            <person name="Gruber-Vodicka R. H."/>
            <person name="Seah K. B. B."/>
        </authorList>
    </citation>
    <scope>NUCLEOTIDE SEQUENCE</scope>
    <source>
        <strain evidence="2">BECK_BZ163</strain>
        <strain evidence="4">BECK_BZ164</strain>
        <strain evidence="3">BECK_BZ165</strain>
    </source>
</reference>